<comment type="caution">
    <text evidence="1">The sequence shown here is derived from an EMBL/GenBank/DDBJ whole genome shotgun (WGS) entry which is preliminary data.</text>
</comment>
<dbReference type="EMBL" id="WBXO01000001">
    <property type="protein sequence ID" value="KAB2954285.1"/>
    <property type="molecule type" value="Genomic_DNA"/>
</dbReference>
<dbReference type="OrthoDB" id="9799036at2"/>
<reference evidence="1 2" key="1">
    <citation type="submission" date="2019-10" db="EMBL/GenBank/DDBJ databases">
        <title>Whole-genome sequence of the extremophile Heliorestis acidaminivorans DSM 24790.</title>
        <authorList>
            <person name="Kyndt J.A."/>
            <person name="Meyer T.E."/>
        </authorList>
    </citation>
    <scope>NUCLEOTIDE SEQUENCE [LARGE SCALE GENOMIC DNA]</scope>
    <source>
        <strain evidence="1 2">DSM 24790</strain>
    </source>
</reference>
<name>A0A6I0EU22_9FIRM</name>
<gene>
    <name evidence="1" type="ORF">F9B85_00905</name>
</gene>
<dbReference type="RefSeq" id="WP_151617731.1">
    <property type="nucleotide sequence ID" value="NZ_WBXO01000001.1"/>
</dbReference>
<sequence>MPPRKIPKVSFVEAIKQEHEWITRKGITIPITADPEIVDDAIQWAETNCPECKQVYFNAKEKAWVAIV</sequence>
<evidence type="ECO:0000313" key="2">
    <source>
        <dbReference type="Proteomes" id="UP000468766"/>
    </source>
</evidence>
<organism evidence="1 2">
    <name type="scientific">Heliorestis acidaminivorans</name>
    <dbReference type="NCBI Taxonomy" id="553427"/>
    <lineage>
        <taxon>Bacteria</taxon>
        <taxon>Bacillati</taxon>
        <taxon>Bacillota</taxon>
        <taxon>Clostridia</taxon>
        <taxon>Eubacteriales</taxon>
        <taxon>Heliobacteriaceae</taxon>
        <taxon>Heliorestis</taxon>
    </lineage>
</organism>
<dbReference type="AlphaFoldDB" id="A0A6I0EU22"/>
<dbReference type="Proteomes" id="UP000468766">
    <property type="component" value="Unassembled WGS sequence"/>
</dbReference>
<evidence type="ECO:0000313" key="1">
    <source>
        <dbReference type="EMBL" id="KAB2954285.1"/>
    </source>
</evidence>
<accession>A0A6I0EU22</accession>
<protein>
    <submittedName>
        <fullName evidence="1">Uncharacterized protein</fullName>
    </submittedName>
</protein>
<proteinExistence type="predicted"/>
<keyword evidence="2" id="KW-1185">Reference proteome</keyword>